<reference evidence="1 2" key="1">
    <citation type="submission" date="2016-08" db="EMBL/GenBank/DDBJ databases">
        <title>Genomes of anaerobic fungi encode conserved fungal cellulosomes for biomass hydrolysis.</title>
        <authorList>
            <consortium name="DOE Joint Genome Institute"/>
            <person name="Haitjema C.H."/>
            <person name="Gilmore S.P."/>
            <person name="Henske J.K."/>
            <person name="Solomon K.V."/>
            <person name="De Groot R."/>
            <person name="Kuo A."/>
            <person name="Mondo S.J."/>
            <person name="Salamov A.A."/>
            <person name="Labutti K."/>
            <person name="Zhao Z."/>
            <person name="Chiniquy J."/>
            <person name="Barry K."/>
            <person name="Brewer H.M."/>
            <person name="Purvine S.O."/>
            <person name="Wright A.T."/>
            <person name="Boxma B."/>
            <person name="Van Alen T."/>
            <person name="Hackstein J.H."/>
            <person name="Baker S.E."/>
            <person name="Grigoriev I.V."/>
            <person name="O'Malley M.A."/>
        </authorList>
    </citation>
    <scope>NUCLEOTIDE SEQUENCE [LARGE SCALE GENOMIC DNA]</scope>
    <source>
        <strain evidence="2">finn</strain>
    </source>
</reference>
<comment type="caution">
    <text evidence="1">The sequence shown here is derived from an EMBL/GenBank/DDBJ whole genome shotgun (WGS) entry which is preliminary data.</text>
</comment>
<dbReference type="STRING" id="1754191.A0A1Y1V2J0"/>
<protein>
    <recommendedName>
        <fullName evidence="3">Scaffoldin</fullName>
    </recommendedName>
</protein>
<evidence type="ECO:0000313" key="1">
    <source>
        <dbReference type="EMBL" id="ORX45813.1"/>
    </source>
</evidence>
<gene>
    <name evidence="1" type="ORF">BCR36DRAFT_585567</name>
</gene>
<dbReference type="OrthoDB" id="2145276at2759"/>
<proteinExistence type="predicted"/>
<organism evidence="1 2">
    <name type="scientific">Piromyces finnis</name>
    <dbReference type="NCBI Taxonomy" id="1754191"/>
    <lineage>
        <taxon>Eukaryota</taxon>
        <taxon>Fungi</taxon>
        <taxon>Fungi incertae sedis</taxon>
        <taxon>Chytridiomycota</taxon>
        <taxon>Chytridiomycota incertae sedis</taxon>
        <taxon>Neocallimastigomycetes</taxon>
        <taxon>Neocallimastigales</taxon>
        <taxon>Neocallimastigaceae</taxon>
        <taxon>Piromyces</taxon>
    </lineage>
</organism>
<name>A0A1Y1V2J0_9FUNG</name>
<reference evidence="1 2" key="2">
    <citation type="submission" date="2016-08" db="EMBL/GenBank/DDBJ databases">
        <title>Pervasive Adenine N6-methylation of Active Genes in Fungi.</title>
        <authorList>
            <consortium name="DOE Joint Genome Institute"/>
            <person name="Mondo S.J."/>
            <person name="Dannebaum R.O."/>
            <person name="Kuo R.C."/>
            <person name="Labutti K."/>
            <person name="Haridas S."/>
            <person name="Kuo A."/>
            <person name="Salamov A."/>
            <person name="Ahrendt S.R."/>
            <person name="Lipzen A."/>
            <person name="Sullivan W."/>
            <person name="Andreopoulos W.B."/>
            <person name="Clum A."/>
            <person name="Lindquist E."/>
            <person name="Daum C."/>
            <person name="Ramamoorthy G.K."/>
            <person name="Gryganskyi A."/>
            <person name="Culley D."/>
            <person name="Magnuson J.K."/>
            <person name="James T.Y."/>
            <person name="O'Malley M.A."/>
            <person name="Stajich J.E."/>
            <person name="Spatafora J.W."/>
            <person name="Visel A."/>
            <person name="Grigoriev I.V."/>
        </authorList>
    </citation>
    <scope>NUCLEOTIDE SEQUENCE [LARGE SCALE GENOMIC DNA]</scope>
    <source>
        <strain evidence="2">finn</strain>
    </source>
</reference>
<keyword evidence="2" id="KW-1185">Reference proteome</keyword>
<evidence type="ECO:0008006" key="3">
    <source>
        <dbReference type="Google" id="ProtNLM"/>
    </source>
</evidence>
<evidence type="ECO:0000313" key="2">
    <source>
        <dbReference type="Proteomes" id="UP000193719"/>
    </source>
</evidence>
<accession>A0A1Y1V2J0</accession>
<sequence length="1391" mass="156732">MTTDANQAYLIGTDDILICTNVNACELVSISNILNKYYVKSDEPSKVLTYKTDEIVEISDITTYPYFVFTMDDNDGLIDCSSEEGCSVRKVIPNDAIDYNGIYASEGYYLGGEYDTTNSNVIHAIILCSSDYGCKVEYKESSDPQDNSYFLNAGFKKTTKPIIKYSSTNKYEEIEIENDNVYYINSGASTSKPLIYCNEKTSCDEVGADENNHYVSFDSHLIIYDSSVWKVDDTMTGYYLNGGADKYRYPLIYCSVDNTGKNTCSTIEVTSGDYYTYKNTNSLISCTSEHSCVIIENVEEGYYVNSQEDATSKPIIRCSDILCKSIEANVGYFLDQATYTNNKYYSLIYCSSTTLCSAMKSSPGFYINANNEDGDEVIECQTSCISKPANVCNIVSEKVIIPAGSYCFSSSKIQFVIKPFELNETRTELDEEEIDTYMVISGSDPDQENYVYTTVNADIFPGITSSLSTLFKISHASITLVIEDGIIAINTRTNERIMNYAESISLNSRISFYNCNSFIPSCIPVNSCTKEMYIYDASNHKGLYCNNSELNSITVAGYYLDGSRSVNGKYPYVLDCDDNGRCNSITPNNIYMLNEGYDNSSNKLISCQSNDCKTIEANVGYYLDYKRTGVIYCSSSTKCSFIAVNSFRYYLNAGANTTSKQIIQCYSGNCNAITPTIGYYITYSPSILINCVSRLECAEIPATEGYYFSSYKGTINTKYIIHCINNNDNISCGLEATSKGAYVSNEAKSLVICDENECKAIQAGVGVYISAGSTPGKKIKRSDDDIDIFLPGEEEQHYIQKRENIHNIIICDQESCRELSAAELALIPICSFNNDLCYITSVYASQTGATTTLTTGGYCTNLERSKLYFATGTIIVESNNTENNNNSAMNTNCIEVSKAYKNYYFTSGSNIYHLDDSRVTLMVNTGYYFINIISNTLANGINIDEYNDKRTKIFKCNGQSCSVVDNLTTDTYIADINKKIIKYSSDTKKFSFPYTKDIICIYGGNHCTPKYDLVKQEFCITYKGELVLTSGNIPSRESALCYRSNSIDTNIYGHSEFLYQMDRFSAKMIDHTSYRIISKSTNYTADYKDYTIKPKNIVIYGCVKKRCDIYSPKENIYYYDDSVNTMYRLVNGVWEAPQKSGYAYISVNPTDFYIYKFSIINNAIKLESRVNIGFYYTIDKEMYECSNNGCRHISDSGYVFTNNGEIYYCEYDSEELEETVCKIQSCVLGQYYFIDGYYYRCESGNILNLMNSKNCVYSARYIINFPTILSNDYPSKVRYAVEKIAKNNHSTATYKKGRNYLPVVPAVYTNCTYNFEDHEPTFDLVCVNNYVTLNKVDESEICSVSNMGYVYCADDSDNPDKCNPSAAHQSIKISFTFLLLTIITSFFFLHL</sequence>
<dbReference type="Proteomes" id="UP000193719">
    <property type="component" value="Unassembled WGS sequence"/>
</dbReference>
<dbReference type="EMBL" id="MCFH01000038">
    <property type="protein sequence ID" value="ORX45813.1"/>
    <property type="molecule type" value="Genomic_DNA"/>
</dbReference>